<evidence type="ECO:0000259" key="3">
    <source>
        <dbReference type="PROSITE" id="PS51208"/>
    </source>
</evidence>
<dbReference type="PANTHER" id="PTHR35037:SF7">
    <property type="entry name" value="AUTOTRANSPORTER"/>
    <property type="match status" value="1"/>
</dbReference>
<dbReference type="SUPFAM" id="SSF51126">
    <property type="entry name" value="Pectin lyase-like"/>
    <property type="match status" value="1"/>
</dbReference>
<dbReference type="EMBL" id="WMJZ01000013">
    <property type="protein sequence ID" value="MTH46730.1"/>
    <property type="molecule type" value="Genomic_DNA"/>
</dbReference>
<dbReference type="GO" id="GO:0019867">
    <property type="term" value="C:outer membrane"/>
    <property type="evidence" value="ECO:0007669"/>
    <property type="project" value="InterPro"/>
</dbReference>
<organism evidence="4 5">
    <name type="scientific">Intestinirhabdus alba</name>
    <dbReference type="NCBI Taxonomy" id="2899544"/>
    <lineage>
        <taxon>Bacteria</taxon>
        <taxon>Pseudomonadati</taxon>
        <taxon>Pseudomonadota</taxon>
        <taxon>Gammaproteobacteria</taxon>
        <taxon>Enterobacterales</taxon>
        <taxon>Enterobacteriaceae</taxon>
        <taxon>Intestinirhabdus</taxon>
    </lineage>
</organism>
<dbReference type="InterPro" id="IPR004899">
    <property type="entry name" value="Pertactin_central"/>
</dbReference>
<dbReference type="Pfam" id="PF03212">
    <property type="entry name" value="Pertactin"/>
    <property type="match status" value="1"/>
</dbReference>
<dbReference type="PANTHER" id="PTHR35037">
    <property type="entry name" value="C-TERMINAL REGION OF AIDA-LIKE PROTEIN"/>
    <property type="match status" value="1"/>
</dbReference>
<dbReference type="AlphaFoldDB" id="A0A6L6INX7"/>
<evidence type="ECO:0000313" key="5">
    <source>
        <dbReference type="Proteomes" id="UP000477739"/>
    </source>
</evidence>
<dbReference type="OrthoDB" id="7052171at2"/>
<evidence type="ECO:0000256" key="2">
    <source>
        <dbReference type="SAM" id="MobiDB-lite"/>
    </source>
</evidence>
<feature type="region of interest" description="Disordered" evidence="2">
    <location>
        <begin position="633"/>
        <end position="685"/>
    </location>
</feature>
<keyword evidence="5" id="KW-1185">Reference proteome</keyword>
<evidence type="ECO:0000313" key="4">
    <source>
        <dbReference type="EMBL" id="MTH46730.1"/>
    </source>
</evidence>
<evidence type="ECO:0000256" key="1">
    <source>
        <dbReference type="ARBA" id="ARBA00022729"/>
    </source>
</evidence>
<reference evidence="4 5" key="1">
    <citation type="submission" date="2019-11" db="EMBL/GenBank/DDBJ databases">
        <title>Escherichia alba sp. nov. isolated from the gut of plastic-eating superworms Zophobas atratus.</title>
        <authorList>
            <person name="Yang Y."/>
        </authorList>
    </citation>
    <scope>NUCLEOTIDE SEQUENCE [LARGE SCALE GENOMIC DNA]</scope>
    <source>
        <strain evidence="5">BIT-B35</strain>
    </source>
</reference>
<dbReference type="NCBIfam" id="TIGR01414">
    <property type="entry name" value="autotrans_barl"/>
    <property type="match status" value="1"/>
</dbReference>
<gene>
    <name evidence="4" type="ORF">GJV78_10800</name>
</gene>
<sequence>MEVILMKRKCVHKNVTPLLTPVALALSVILFPVGHAYCAALNVDGTTITTTTEEIYTNTSVAPAINVTNGGKLTIEHSTTAVTNAPIARSVKMTGALSEIVIDAPLNISLGNMPNTVGLDLNAGTFTVRNGSIIITSTANSVNGTGPIGINVTNGANVNLGKNAVISLGTVGSLLPYTYGIRIATGASSARDSRVTAEDLQITTHGKNSAAIMVWNAVAALGSSATKNGEVFLTGTNNIITTSGEDSGGLVTGLTTHGKSRIQVGDSNTASSVSIVTTGKNSSGIYATTNGEIALFGDNQSIVTSGESAYGFTTEGDRILARTTDTSPQISLTGDNYLIETSGDYAHAIFANKGGDITLTNSAAGNNKIAASGIGAHAIYASGQRRASDTAATITLTQKGGSISSAQGDLFRAEGATITAQLENANLSAPGGKLIHSGIVPASGMSGTDGTIGSNVTLHATDNSTLAGDIYADGLSTANLTLSASEWAGSAENGSVDVDADSRWTMTGSSRLIDSVNNGAISFGDDPGAALLPRAWRTLTVDNNLSGNGRFIMRVNMAQQIGDKLLVAGTSAGLHSLLLTGDATQPTNGRERLTVVETQDGLATFTLHNSQTVDFGGYSYELTRTDNNHDWELKGYSGSNSGGDNTGGGNTGGNNSGGDNTGGNTGGNNGGGGNTGGNTGGNDTGGKTLSSAADAAANALIGNYLLSYAENQTLLQRMGELRLNQTEGDVWARGYAGRFDSFAKSYLSGFNMNYHGFQLGADKHIATATGSVLIGAMFGAANSSQSYARNGGDGSINSQSAGLYASYLIDNGLYIDGLMKYSRLTNSFKVIDSSHNGVSGESKSNSFSLSLESGKRFWLNAPQNGFYIEPQTQLSWIWQEGISTTASNGLRIKSDDINSVQGRIGSLVGYSLSGNSAVDVYYKTAFVGEMAGKIDYRLNGSRENEKMHGGWWNNGVGISAQVAERHTFYMDAEISTGHQFNQRQMNAGYRYSF</sequence>
<dbReference type="SMART" id="SM00869">
    <property type="entry name" value="Autotransporter"/>
    <property type="match status" value="1"/>
</dbReference>
<name>A0A6L6INX7_9ENTR</name>
<dbReference type="Pfam" id="PF03797">
    <property type="entry name" value="Autotransporter"/>
    <property type="match status" value="1"/>
</dbReference>
<keyword evidence="1" id="KW-0732">Signal</keyword>
<dbReference type="PRINTS" id="PR01484">
    <property type="entry name" value="PRTACTNFAMLY"/>
</dbReference>
<dbReference type="Gene3D" id="2.40.128.130">
    <property type="entry name" value="Autotransporter beta-domain"/>
    <property type="match status" value="1"/>
</dbReference>
<dbReference type="InterPro" id="IPR006315">
    <property type="entry name" value="OM_autotransptr_brl_dom"/>
</dbReference>
<dbReference type="InterPro" id="IPR051551">
    <property type="entry name" value="Autotransporter_adhesion"/>
</dbReference>
<dbReference type="InterPro" id="IPR005546">
    <property type="entry name" value="Autotransporte_beta"/>
</dbReference>
<dbReference type="PROSITE" id="PS51208">
    <property type="entry name" value="AUTOTRANSPORTER"/>
    <property type="match status" value="1"/>
</dbReference>
<accession>A0A6L6INX7</accession>
<feature type="domain" description="Autotransporter" evidence="3">
    <location>
        <begin position="723"/>
        <end position="993"/>
    </location>
</feature>
<proteinExistence type="predicted"/>
<dbReference type="Proteomes" id="UP000477739">
    <property type="component" value="Unassembled WGS sequence"/>
</dbReference>
<protein>
    <submittedName>
        <fullName evidence="4">Autotransporter outer membrane beta-barrel domain-containing protein</fullName>
    </submittedName>
</protein>
<dbReference type="InterPro" id="IPR011050">
    <property type="entry name" value="Pectin_lyase_fold/virulence"/>
</dbReference>
<dbReference type="InterPro" id="IPR003991">
    <property type="entry name" value="Pertactin_virulence_factor"/>
</dbReference>
<dbReference type="InterPro" id="IPR012332">
    <property type="entry name" value="Autotransporter_pectin_lyase_C"/>
</dbReference>
<dbReference type="Gene3D" id="2.160.20.20">
    <property type="match status" value="1"/>
</dbReference>
<dbReference type="SUPFAM" id="SSF103515">
    <property type="entry name" value="Autotransporter"/>
    <property type="match status" value="1"/>
</dbReference>
<feature type="compositionally biased region" description="Gly residues" evidence="2">
    <location>
        <begin position="640"/>
        <end position="684"/>
    </location>
</feature>
<dbReference type="InterPro" id="IPR036709">
    <property type="entry name" value="Autotransporte_beta_dom_sf"/>
</dbReference>
<comment type="caution">
    <text evidence="4">The sequence shown here is derived from an EMBL/GenBank/DDBJ whole genome shotgun (WGS) entry which is preliminary data.</text>
</comment>